<feature type="compositionally biased region" description="Basic and acidic residues" evidence="1">
    <location>
        <begin position="191"/>
        <end position="203"/>
    </location>
</feature>
<dbReference type="GeneID" id="116291077"/>
<dbReference type="PANTHER" id="PTHR37984">
    <property type="entry name" value="PROTEIN CBG26694"/>
    <property type="match status" value="1"/>
</dbReference>
<dbReference type="GO" id="GO:0003676">
    <property type="term" value="F:nucleic acid binding"/>
    <property type="evidence" value="ECO:0007669"/>
    <property type="project" value="InterPro"/>
</dbReference>
<evidence type="ECO:0000256" key="1">
    <source>
        <dbReference type="SAM" id="MobiDB-lite"/>
    </source>
</evidence>
<dbReference type="SUPFAM" id="SSF53098">
    <property type="entry name" value="Ribonuclease H-like"/>
    <property type="match status" value="1"/>
</dbReference>
<dbReference type="Pfam" id="PF00665">
    <property type="entry name" value="rve"/>
    <property type="match status" value="1"/>
</dbReference>
<gene>
    <name evidence="4" type="primary">LOC116291077</name>
</gene>
<name>A0A6P8HN19_ACTTE</name>
<dbReference type="InterPro" id="IPR012337">
    <property type="entry name" value="RNaseH-like_sf"/>
</dbReference>
<feature type="domain" description="Integrase catalytic" evidence="2">
    <location>
        <begin position="39"/>
        <end position="196"/>
    </location>
</feature>
<evidence type="ECO:0000259" key="2">
    <source>
        <dbReference type="PROSITE" id="PS50994"/>
    </source>
</evidence>
<dbReference type="InterPro" id="IPR001584">
    <property type="entry name" value="Integrase_cat-core"/>
</dbReference>
<sequence length="239" mass="27475">MHVWWPGLDEDISQVVRGCSKCQLSRNKPPQAPLHPWDWPNNPWQRIHLDFAGPFIGKMFLIVVDSHSKWLEVEIMSSTVSEVTIDRLRDMFARFGLPKQLVSDNGPQFMSQEFAEFTKRNGIKHPCRTLPSEIERTGRTAEGNGSIKQKLAQFLFSYRNTPNSTTGQTPAELMLKRRPRTRLDLLRPHLGNKMEAKQAEQKSKSMTNNSKEREFPIGEPVFKIFEENPNGSELLSQSE</sequence>
<dbReference type="AlphaFoldDB" id="A0A6P8HN19"/>
<dbReference type="OrthoDB" id="10057979at2759"/>
<dbReference type="InterPro" id="IPR036397">
    <property type="entry name" value="RNaseH_sf"/>
</dbReference>
<dbReference type="Gene3D" id="3.30.420.10">
    <property type="entry name" value="Ribonuclease H-like superfamily/Ribonuclease H"/>
    <property type="match status" value="1"/>
</dbReference>
<feature type="compositionally biased region" description="Polar residues" evidence="1">
    <location>
        <begin position="229"/>
        <end position="239"/>
    </location>
</feature>
<evidence type="ECO:0000313" key="3">
    <source>
        <dbReference type="Proteomes" id="UP000515163"/>
    </source>
</evidence>
<accession>A0A6P8HN19</accession>
<dbReference type="InterPro" id="IPR050951">
    <property type="entry name" value="Retrovirus_Pol_polyprotein"/>
</dbReference>
<dbReference type="KEGG" id="aten:116291077"/>
<dbReference type="InParanoid" id="A0A6P8HN19"/>
<dbReference type="Gene3D" id="1.10.340.70">
    <property type="match status" value="1"/>
</dbReference>
<keyword evidence="3" id="KW-1185">Reference proteome</keyword>
<dbReference type="RefSeq" id="XP_031554055.1">
    <property type="nucleotide sequence ID" value="XM_031698195.1"/>
</dbReference>
<dbReference type="FunFam" id="3.30.420.10:FF:000063">
    <property type="entry name" value="Retrovirus-related Pol polyprotein from transposon 297-like Protein"/>
    <property type="match status" value="1"/>
</dbReference>
<reference evidence="4" key="1">
    <citation type="submission" date="2025-08" db="UniProtKB">
        <authorList>
            <consortium name="RefSeq"/>
        </authorList>
    </citation>
    <scope>IDENTIFICATION</scope>
    <source>
        <tissue evidence="4">Tentacle</tissue>
    </source>
</reference>
<feature type="region of interest" description="Disordered" evidence="1">
    <location>
        <begin position="191"/>
        <end position="239"/>
    </location>
</feature>
<dbReference type="Pfam" id="PF17921">
    <property type="entry name" value="Integrase_H2C2"/>
    <property type="match status" value="1"/>
</dbReference>
<dbReference type="GO" id="GO:0015074">
    <property type="term" value="P:DNA integration"/>
    <property type="evidence" value="ECO:0007669"/>
    <property type="project" value="InterPro"/>
</dbReference>
<protein>
    <submittedName>
        <fullName evidence="4">Uncharacterized protein K02A2.6-like</fullName>
    </submittedName>
</protein>
<dbReference type="PROSITE" id="PS50994">
    <property type="entry name" value="INTEGRASE"/>
    <property type="match status" value="1"/>
</dbReference>
<dbReference type="InterPro" id="IPR041588">
    <property type="entry name" value="Integrase_H2C2"/>
</dbReference>
<organism evidence="3 4">
    <name type="scientific">Actinia tenebrosa</name>
    <name type="common">Australian red waratah sea anemone</name>
    <dbReference type="NCBI Taxonomy" id="6105"/>
    <lineage>
        <taxon>Eukaryota</taxon>
        <taxon>Metazoa</taxon>
        <taxon>Cnidaria</taxon>
        <taxon>Anthozoa</taxon>
        <taxon>Hexacorallia</taxon>
        <taxon>Actiniaria</taxon>
        <taxon>Actiniidae</taxon>
        <taxon>Actinia</taxon>
    </lineage>
</organism>
<dbReference type="Proteomes" id="UP000515163">
    <property type="component" value="Unplaced"/>
</dbReference>
<evidence type="ECO:0000313" key="4">
    <source>
        <dbReference type="RefSeq" id="XP_031554055.1"/>
    </source>
</evidence>
<dbReference type="PANTHER" id="PTHR37984:SF5">
    <property type="entry name" value="PROTEIN NYNRIN-LIKE"/>
    <property type="match status" value="1"/>
</dbReference>
<proteinExistence type="predicted"/>